<dbReference type="GO" id="GO:0005829">
    <property type="term" value="C:cytosol"/>
    <property type="evidence" value="ECO:0007669"/>
    <property type="project" value="TreeGrafter"/>
</dbReference>
<protein>
    <submittedName>
        <fullName evidence="1">Uncharacterized protein</fullName>
    </submittedName>
</protein>
<dbReference type="PANTHER" id="PTHR43235:SF1">
    <property type="entry name" value="GLUTAMINE AMIDOTRANSFERASE PB2B2.05-RELATED"/>
    <property type="match status" value="1"/>
</dbReference>
<organism evidence="1">
    <name type="scientific">marine metagenome</name>
    <dbReference type="NCBI Taxonomy" id="408172"/>
    <lineage>
        <taxon>unclassified sequences</taxon>
        <taxon>metagenomes</taxon>
        <taxon>ecological metagenomes</taxon>
    </lineage>
</organism>
<name>A0A383D3E4_9ZZZZ</name>
<gene>
    <name evidence="1" type="ORF">METZ01_LOCUS491627</name>
</gene>
<reference evidence="1" key="1">
    <citation type="submission" date="2018-05" db="EMBL/GenBank/DDBJ databases">
        <authorList>
            <person name="Lanie J.A."/>
            <person name="Ng W.-L."/>
            <person name="Kazmierczak K.M."/>
            <person name="Andrzejewski T.M."/>
            <person name="Davidsen T.M."/>
            <person name="Wayne K.J."/>
            <person name="Tettelin H."/>
            <person name="Glass J.I."/>
            <person name="Rusch D."/>
            <person name="Podicherti R."/>
            <person name="Tsui H.-C.T."/>
            <person name="Winkler M.E."/>
        </authorList>
    </citation>
    <scope>NUCLEOTIDE SEQUENCE</scope>
</reference>
<dbReference type="GO" id="GO:0016811">
    <property type="term" value="F:hydrolase activity, acting on carbon-nitrogen (but not peptide) bonds, in linear amides"/>
    <property type="evidence" value="ECO:0007669"/>
    <property type="project" value="InterPro"/>
</dbReference>
<dbReference type="Gene3D" id="3.40.50.880">
    <property type="match status" value="1"/>
</dbReference>
<dbReference type="InterPro" id="IPR011697">
    <property type="entry name" value="Peptidase_C26"/>
</dbReference>
<dbReference type="PROSITE" id="PS51273">
    <property type="entry name" value="GATASE_TYPE_1"/>
    <property type="match status" value="1"/>
</dbReference>
<dbReference type="EMBL" id="UINC01213826">
    <property type="protein sequence ID" value="SVE38773.1"/>
    <property type="molecule type" value="Genomic_DNA"/>
</dbReference>
<proteinExistence type="predicted"/>
<evidence type="ECO:0000313" key="1">
    <source>
        <dbReference type="EMBL" id="SVE38773.1"/>
    </source>
</evidence>
<feature type="non-terminal residue" evidence="1">
    <location>
        <position position="174"/>
    </location>
</feature>
<dbReference type="InterPro" id="IPR044668">
    <property type="entry name" value="PuuD-like"/>
</dbReference>
<dbReference type="InterPro" id="IPR029062">
    <property type="entry name" value="Class_I_gatase-like"/>
</dbReference>
<dbReference type="PANTHER" id="PTHR43235">
    <property type="entry name" value="GLUTAMINE AMIDOTRANSFERASE PB2B2.05-RELATED"/>
    <property type="match status" value="1"/>
</dbReference>
<dbReference type="AlphaFoldDB" id="A0A383D3E4"/>
<sequence length="174" mass="19101">MIIAVSCGVRETKTSSGMLGSSSLVTHFSELISQNGGTTLILPPQEGFDISEIISGIDGVIITGGGDINPKLYKDENTDSRNIQDNRDSVEMELLAISEKNNIRTLAICRGHQMLNVYKGGTLVQDIDKKIKEPLMHAQINEKTSEHVHEIEIEPDTNLYEILNESNIGVNSIH</sequence>
<dbReference type="Pfam" id="PF07722">
    <property type="entry name" value="Peptidase_C26"/>
    <property type="match status" value="1"/>
</dbReference>
<accession>A0A383D3E4</accession>
<dbReference type="SUPFAM" id="SSF52317">
    <property type="entry name" value="Class I glutamine amidotransferase-like"/>
    <property type="match status" value="1"/>
</dbReference>